<comment type="similarity">
    <text evidence="3">Belongs to the NAD(P)-dependent epimerase/dehydratase family. Dihydroflavonol-4-reductase subfamily.</text>
</comment>
<comment type="catalytic activity">
    <reaction evidence="7">
        <text>(2S)-flavan-4-ol + NADP(+) = (2S)-flavanone + NADPH + H(+)</text>
        <dbReference type="Rhea" id="RHEA:11228"/>
        <dbReference type="ChEBI" id="CHEBI:15378"/>
        <dbReference type="ChEBI" id="CHEBI:15605"/>
        <dbReference type="ChEBI" id="CHEBI:15606"/>
        <dbReference type="ChEBI" id="CHEBI:57783"/>
        <dbReference type="ChEBI" id="CHEBI:58349"/>
        <dbReference type="EC" id="1.1.1.234"/>
    </reaction>
</comment>
<protein>
    <recommendedName>
        <fullName evidence="6">Flavanone 4-reductase</fullName>
        <ecNumber evidence="5">1.1.1.219</ecNumber>
        <ecNumber evidence="4">1.1.1.234</ecNumber>
    </recommendedName>
</protein>
<reference evidence="11 12" key="1">
    <citation type="journal article" date="2019" name="Sci. Rep.">
        <title>A high-quality genome of Eragrostis curvula grass provides insights into Poaceae evolution and supports new strategies to enhance forage quality.</title>
        <authorList>
            <person name="Carballo J."/>
            <person name="Santos B.A.C.M."/>
            <person name="Zappacosta D."/>
            <person name="Garbus I."/>
            <person name="Selva J.P."/>
            <person name="Gallo C.A."/>
            <person name="Diaz A."/>
            <person name="Albertini E."/>
            <person name="Caccamo M."/>
            <person name="Echenique V."/>
        </authorList>
    </citation>
    <scope>NUCLEOTIDE SEQUENCE [LARGE SCALE GENOMIC DNA]</scope>
    <source>
        <strain evidence="12">cv. Victoria</strain>
        <tissue evidence="11">Leaf</tissue>
    </source>
</reference>
<dbReference type="Gene3D" id="3.40.50.720">
    <property type="entry name" value="NAD(P)-binding Rossmann-like Domain"/>
    <property type="match status" value="1"/>
</dbReference>
<feature type="domain" description="NAD-dependent epimerase/dehydratase" evidence="10">
    <location>
        <begin position="72"/>
        <end position="312"/>
    </location>
</feature>
<dbReference type="GO" id="GO:0047890">
    <property type="term" value="F:flavanone 4-reductase activity"/>
    <property type="evidence" value="ECO:0007669"/>
    <property type="project" value="UniProtKB-EC"/>
</dbReference>
<dbReference type="InterPro" id="IPR036291">
    <property type="entry name" value="NAD(P)-bd_dom_sf"/>
</dbReference>
<evidence type="ECO:0000256" key="3">
    <source>
        <dbReference type="ARBA" id="ARBA00023445"/>
    </source>
</evidence>
<name>A0A5J9SUC1_9POAL</name>
<dbReference type="CDD" id="cd08958">
    <property type="entry name" value="FR_SDR_e"/>
    <property type="match status" value="1"/>
</dbReference>
<dbReference type="GO" id="GO:0009813">
    <property type="term" value="P:flavonoid biosynthetic process"/>
    <property type="evidence" value="ECO:0007669"/>
    <property type="project" value="UniProtKB-KW"/>
</dbReference>
<evidence type="ECO:0000256" key="2">
    <source>
        <dbReference type="ARBA" id="ARBA00023241"/>
    </source>
</evidence>
<keyword evidence="12" id="KW-1185">Reference proteome</keyword>
<comment type="catalytic activity">
    <reaction evidence="8">
        <text>a (2R,3S,4S)-leucoanthocyanidin + NADP(+) = a (2R,3R)-dihydroflavonol + NADPH + H(+)</text>
        <dbReference type="Rhea" id="RHEA:54444"/>
        <dbReference type="ChEBI" id="CHEBI:15378"/>
        <dbReference type="ChEBI" id="CHEBI:57783"/>
        <dbReference type="ChEBI" id="CHEBI:58349"/>
        <dbReference type="ChEBI" id="CHEBI:138176"/>
        <dbReference type="ChEBI" id="CHEBI:138188"/>
        <dbReference type="EC" id="1.1.1.219"/>
    </reaction>
</comment>
<dbReference type="PANTHER" id="PTHR10366">
    <property type="entry name" value="NAD DEPENDENT EPIMERASE/DEHYDRATASE"/>
    <property type="match status" value="1"/>
</dbReference>
<evidence type="ECO:0000256" key="5">
    <source>
        <dbReference type="ARBA" id="ARBA00039057"/>
    </source>
</evidence>
<dbReference type="EC" id="1.1.1.234" evidence="4"/>
<dbReference type="Proteomes" id="UP000324897">
    <property type="component" value="Unassembled WGS sequence"/>
</dbReference>
<dbReference type="GO" id="GO:0045552">
    <property type="term" value="F:dihydroflavanol 4-reductase activity"/>
    <property type="evidence" value="ECO:0007669"/>
    <property type="project" value="UniProtKB-EC"/>
</dbReference>
<evidence type="ECO:0000256" key="1">
    <source>
        <dbReference type="ARBA" id="ARBA00023002"/>
    </source>
</evidence>
<evidence type="ECO:0000256" key="4">
    <source>
        <dbReference type="ARBA" id="ARBA00039055"/>
    </source>
</evidence>
<sequence length="420" mass="45633">MARMPHQRQLTVELAVLYISTQAAGAGEGAARSSRGTSATPQAAELAWKREREMGEVVVKGEEEVMKGKGPVVVTGASGFVGSWLVMKLLQAGYTVRATVRDPANVGKTKPLLDLPGAKERLSIWKADLSEEGSFDAAIKGCTGVFHVATPMDFESKDPENEVIKPTVEGMLSIMRACKDAGTVRRIVFTSSAGTVNIEERQRPVYDHDNWSDVDFCRRVKMTGWMYFVSKSLAEKAAMAYAAEHGLDLISIIPTLVVGPFLSTAMPPSLVTALALVTGNQPHYSILKQVQFVHLDDLCDAEIYLFEHPDAAGRYVCSSHDATIHGLAAMLRDRYPEYDVPDKFPGIDGDLPPVHFSSKKLLDHGFRFRYTVEDMFDAAIRTCREKGLIPLATAGGDGSVRAPDETTGAALEKDSPAISA</sequence>
<proteinExistence type="inferred from homology"/>
<evidence type="ECO:0000256" key="9">
    <source>
        <dbReference type="SAM" id="MobiDB-lite"/>
    </source>
</evidence>
<evidence type="ECO:0000256" key="8">
    <source>
        <dbReference type="ARBA" id="ARBA00049132"/>
    </source>
</evidence>
<keyword evidence="1" id="KW-0560">Oxidoreductase</keyword>
<dbReference type="InterPro" id="IPR001509">
    <property type="entry name" value="Epimerase_deHydtase"/>
</dbReference>
<evidence type="ECO:0000256" key="6">
    <source>
        <dbReference type="ARBA" id="ARBA00042087"/>
    </source>
</evidence>
<organism evidence="11 12">
    <name type="scientific">Eragrostis curvula</name>
    <name type="common">weeping love grass</name>
    <dbReference type="NCBI Taxonomy" id="38414"/>
    <lineage>
        <taxon>Eukaryota</taxon>
        <taxon>Viridiplantae</taxon>
        <taxon>Streptophyta</taxon>
        <taxon>Embryophyta</taxon>
        <taxon>Tracheophyta</taxon>
        <taxon>Spermatophyta</taxon>
        <taxon>Magnoliopsida</taxon>
        <taxon>Liliopsida</taxon>
        <taxon>Poales</taxon>
        <taxon>Poaceae</taxon>
        <taxon>PACMAD clade</taxon>
        <taxon>Chloridoideae</taxon>
        <taxon>Eragrostideae</taxon>
        <taxon>Eragrostidinae</taxon>
        <taxon>Eragrostis</taxon>
    </lineage>
</organism>
<dbReference type="EMBL" id="RWGY01000314">
    <property type="protein sequence ID" value="TVU02559.1"/>
    <property type="molecule type" value="Genomic_DNA"/>
</dbReference>
<dbReference type="OrthoDB" id="2735536at2759"/>
<accession>A0A5J9SUC1</accession>
<comment type="caution">
    <text evidence="11">The sequence shown here is derived from an EMBL/GenBank/DDBJ whole genome shotgun (WGS) entry which is preliminary data.</text>
</comment>
<evidence type="ECO:0000313" key="12">
    <source>
        <dbReference type="Proteomes" id="UP000324897"/>
    </source>
</evidence>
<feature type="non-terminal residue" evidence="11">
    <location>
        <position position="1"/>
    </location>
</feature>
<feature type="region of interest" description="Disordered" evidence="9">
    <location>
        <begin position="394"/>
        <end position="420"/>
    </location>
</feature>
<dbReference type="EC" id="1.1.1.219" evidence="5"/>
<dbReference type="FunFam" id="3.40.50.720:FF:000085">
    <property type="entry name" value="Dihydroflavonol reductase"/>
    <property type="match status" value="1"/>
</dbReference>
<dbReference type="SUPFAM" id="SSF51735">
    <property type="entry name" value="NAD(P)-binding Rossmann-fold domains"/>
    <property type="match status" value="1"/>
</dbReference>
<gene>
    <name evidence="11" type="ORF">EJB05_51969</name>
</gene>
<evidence type="ECO:0000256" key="7">
    <source>
        <dbReference type="ARBA" id="ARBA00048870"/>
    </source>
</evidence>
<evidence type="ECO:0000259" key="10">
    <source>
        <dbReference type="Pfam" id="PF01370"/>
    </source>
</evidence>
<keyword evidence="2" id="KW-0284">Flavonoid biosynthesis</keyword>
<dbReference type="Gramene" id="TVU02559">
    <property type="protein sequence ID" value="TVU02559"/>
    <property type="gene ID" value="EJB05_51969"/>
</dbReference>
<evidence type="ECO:0000313" key="11">
    <source>
        <dbReference type="EMBL" id="TVU02559.1"/>
    </source>
</evidence>
<dbReference type="PANTHER" id="PTHR10366:SF564">
    <property type="entry name" value="STEROL-4-ALPHA-CARBOXYLATE 3-DEHYDROGENASE, DECARBOXYLATING"/>
    <property type="match status" value="1"/>
</dbReference>
<dbReference type="InterPro" id="IPR050425">
    <property type="entry name" value="NAD(P)_dehydrat-like"/>
</dbReference>
<dbReference type="AlphaFoldDB" id="A0A5J9SUC1"/>
<feature type="compositionally biased region" description="Basic and acidic residues" evidence="9">
    <location>
        <begin position="411"/>
        <end position="420"/>
    </location>
</feature>
<dbReference type="Pfam" id="PF01370">
    <property type="entry name" value="Epimerase"/>
    <property type="match status" value="1"/>
</dbReference>